<comment type="caution">
    <text evidence="1">The sequence shown here is derived from an EMBL/GenBank/DDBJ whole genome shotgun (WGS) entry which is preliminary data.</text>
</comment>
<organism evidence="1 2">
    <name type="scientific">Trifolium pratense</name>
    <name type="common">Red clover</name>
    <dbReference type="NCBI Taxonomy" id="57577"/>
    <lineage>
        <taxon>Eukaryota</taxon>
        <taxon>Viridiplantae</taxon>
        <taxon>Streptophyta</taxon>
        <taxon>Embryophyta</taxon>
        <taxon>Tracheophyta</taxon>
        <taxon>Spermatophyta</taxon>
        <taxon>Magnoliopsida</taxon>
        <taxon>eudicotyledons</taxon>
        <taxon>Gunneridae</taxon>
        <taxon>Pentapetalae</taxon>
        <taxon>rosids</taxon>
        <taxon>fabids</taxon>
        <taxon>Fabales</taxon>
        <taxon>Fabaceae</taxon>
        <taxon>Papilionoideae</taxon>
        <taxon>50 kb inversion clade</taxon>
        <taxon>NPAAA clade</taxon>
        <taxon>Hologalegina</taxon>
        <taxon>IRL clade</taxon>
        <taxon>Trifolieae</taxon>
        <taxon>Trifolium</taxon>
    </lineage>
</organism>
<dbReference type="Proteomes" id="UP001177021">
    <property type="component" value="Unassembled WGS sequence"/>
</dbReference>
<gene>
    <name evidence="1" type="ORF">MILVUS5_LOCUS20114</name>
</gene>
<evidence type="ECO:0000313" key="1">
    <source>
        <dbReference type="EMBL" id="CAJ2652664.1"/>
    </source>
</evidence>
<accession>A0ACB0K954</accession>
<dbReference type="EMBL" id="CASHSV030000206">
    <property type="protein sequence ID" value="CAJ2652664.1"/>
    <property type="molecule type" value="Genomic_DNA"/>
</dbReference>
<proteinExistence type="predicted"/>
<protein>
    <submittedName>
        <fullName evidence="1">Uncharacterized protein</fullName>
    </submittedName>
</protein>
<evidence type="ECO:0000313" key="2">
    <source>
        <dbReference type="Proteomes" id="UP001177021"/>
    </source>
</evidence>
<name>A0ACB0K954_TRIPR</name>
<sequence>MLHTNRFGSISLCSNVQKKSILDTNIIRSAFHRQTWNFRPQIRSIQDRGILLFYHTEKAVSQNLLLTNCSMSSIASLNSDAKFELHRNVADFKPSVWGDYFVQHASESMEFDQNIVAQIETRKNDVRNMLVSKIEKPLAKVHLIDSIIRLGLSYHFEDEIEEILQHVYNDYAENGELTNFEENLCSLAVLFRLLRQQGLYVSPNVFNKYKDEKGNFSERLLSDVEGMLSLYEATHMMVHGEDILEEALVFTTTHLESIANQLSCSYAIQVKQSLRQTLHKNVPRLEARSYISIYEHNPLHDENLLILAKLDFNMLQSLHQKEFGNLCKWWKELDVPNKLPYARDRIVECCFWGLGIFFEPQYSQARKMVSKLFVIATLTDDTYDAYGTIDELELFTMAIERWDNSCLDSLPDYMKFLYRTILDFYEEIEVDMRNEGRGYVLNYYKKEFKIYIQGYMSEARWLTSKHKPTLEEYICVSRDSAGYALLNIICYIGMGDSAIEDIFKWVSSWPKIVNAAAAICRIKDDIMTSEFEQKRGHVSSFVECYMEQYEISRQAAIQEGQRRIVDAWKDMNEECLRPTKVPMPFLTRILNICRVMEVIYKDKDNFTNTEGELKTFIKALLVDPVPI</sequence>
<reference evidence="1" key="1">
    <citation type="submission" date="2023-10" db="EMBL/GenBank/DDBJ databases">
        <authorList>
            <person name="Rodriguez Cubillos JULIANA M."/>
            <person name="De Vega J."/>
        </authorList>
    </citation>
    <scope>NUCLEOTIDE SEQUENCE</scope>
</reference>
<keyword evidence="2" id="KW-1185">Reference proteome</keyword>